<dbReference type="EMBL" id="LNQE01000439">
    <property type="protein sequence ID" value="KUG26561.1"/>
    <property type="molecule type" value="Genomic_DNA"/>
</dbReference>
<name>A0A0W8G0F6_9ZZZZ</name>
<dbReference type="PIRSF" id="PIRSF002746">
    <property type="entry name" value="Gluconate_transporter"/>
    <property type="match status" value="1"/>
</dbReference>
<dbReference type="NCBIfam" id="TIGR00791">
    <property type="entry name" value="gntP"/>
    <property type="match status" value="1"/>
</dbReference>
<keyword evidence="1" id="KW-1133">Transmembrane helix</keyword>
<comment type="caution">
    <text evidence="2">The sequence shown here is derived from an EMBL/GenBank/DDBJ whole genome shotgun (WGS) entry which is preliminary data.</text>
</comment>
<proteinExistence type="predicted"/>
<dbReference type="GO" id="GO:0015128">
    <property type="term" value="F:gluconate transmembrane transporter activity"/>
    <property type="evidence" value="ECO:0007669"/>
    <property type="project" value="InterPro"/>
</dbReference>
<dbReference type="AlphaFoldDB" id="A0A0W8G0F6"/>
<feature type="transmembrane region" description="Helical" evidence="1">
    <location>
        <begin position="299"/>
        <end position="317"/>
    </location>
</feature>
<dbReference type="PANTHER" id="PTHR30354:SF11">
    <property type="entry name" value="PERMEASE"/>
    <property type="match status" value="1"/>
</dbReference>
<feature type="transmembrane region" description="Helical" evidence="1">
    <location>
        <begin position="389"/>
        <end position="412"/>
    </location>
</feature>
<feature type="transmembrane region" description="Helical" evidence="1">
    <location>
        <begin position="109"/>
        <end position="127"/>
    </location>
</feature>
<dbReference type="GO" id="GO:0005886">
    <property type="term" value="C:plasma membrane"/>
    <property type="evidence" value="ECO:0007669"/>
    <property type="project" value="TreeGrafter"/>
</dbReference>
<protein>
    <submittedName>
        <fullName evidence="2">Putative d-glycerate transporter (Putative)</fullName>
    </submittedName>
</protein>
<accession>A0A0W8G0F6</accession>
<evidence type="ECO:0000313" key="2">
    <source>
        <dbReference type="EMBL" id="KUG26561.1"/>
    </source>
</evidence>
<organism evidence="2">
    <name type="scientific">hydrocarbon metagenome</name>
    <dbReference type="NCBI Taxonomy" id="938273"/>
    <lineage>
        <taxon>unclassified sequences</taxon>
        <taxon>metagenomes</taxon>
        <taxon>ecological metagenomes</taxon>
    </lineage>
</organism>
<feature type="transmembrane region" description="Helical" evidence="1">
    <location>
        <begin position="225"/>
        <end position="248"/>
    </location>
</feature>
<feature type="transmembrane region" description="Helical" evidence="1">
    <location>
        <begin position="194"/>
        <end position="213"/>
    </location>
</feature>
<feature type="transmembrane region" description="Helical" evidence="1">
    <location>
        <begin position="349"/>
        <end position="368"/>
    </location>
</feature>
<keyword evidence="1" id="KW-0472">Membrane</keyword>
<dbReference type="PANTHER" id="PTHR30354">
    <property type="entry name" value="GNT FAMILY GLUCONATE TRANSPORTER"/>
    <property type="match status" value="1"/>
</dbReference>
<reference evidence="2" key="1">
    <citation type="journal article" date="2015" name="Proc. Natl. Acad. Sci. U.S.A.">
        <title>Networks of energetic and metabolic interactions define dynamics in microbial communities.</title>
        <authorList>
            <person name="Embree M."/>
            <person name="Liu J.K."/>
            <person name="Al-Bassam M.M."/>
            <person name="Zengler K."/>
        </authorList>
    </citation>
    <scope>NUCLEOTIDE SEQUENCE</scope>
</reference>
<evidence type="ECO:0000256" key="1">
    <source>
        <dbReference type="SAM" id="Phobius"/>
    </source>
</evidence>
<dbReference type="Pfam" id="PF02447">
    <property type="entry name" value="GntP_permease"/>
    <property type="match status" value="1"/>
</dbReference>
<gene>
    <name evidence="2" type="ORF">ASZ90_003598</name>
</gene>
<feature type="transmembrane region" description="Helical" evidence="1">
    <location>
        <begin position="324"/>
        <end position="343"/>
    </location>
</feature>
<keyword evidence="1" id="KW-0812">Transmembrane</keyword>
<feature type="transmembrane region" description="Helical" evidence="1">
    <location>
        <begin position="147"/>
        <end position="166"/>
    </location>
</feature>
<feature type="transmembrane region" description="Helical" evidence="1">
    <location>
        <begin position="269"/>
        <end position="287"/>
    </location>
</feature>
<sequence>MLIAALLVGFLSGLEQTALLASITSGFGNTLKSIGIIIAFGTIIGAYLEHSGGAKTLAEKILKVVGKSKSALAMNFTGFVVSIPVFCDSGFVVLSTLNKSLSKKSGTSMAVLAIALATGLYATHVFVPPTPGPLAAAAALDADIGLIIILGLIVGIPTALAGLLWGKLINNKLSHKTNDDFVNKERPSDKSPRFIDSIIPIILPIILIGLKSIADYPTKPFGEELFSKIIVFLGDPIIALFIGVFFAMRLKKFANVSNEKDWLVEGLKNAGIIILITGAGGAFGNVLRETNIGNTIGDLFSDFNIGLLLPFIIAALLKTAQGSSTVSIITTAAIVAPLLSSLGLDSEQAKALTVLAIGAGAMTVSHINDSYFWVVSQFSGFNTSQALKGFTLATLFQGIVGIIFIMILSIIIL</sequence>
<feature type="transmembrane region" description="Helical" evidence="1">
    <location>
        <begin position="30"/>
        <end position="48"/>
    </location>
</feature>
<dbReference type="InterPro" id="IPR003474">
    <property type="entry name" value="Glcn_transporter"/>
</dbReference>